<feature type="binding site" evidence="7">
    <location>
        <position position="89"/>
    </location>
    <ligand>
        <name>Mg(2+)</name>
        <dbReference type="ChEBI" id="CHEBI:18420"/>
        <label>1</label>
        <note>catalytic</note>
    </ligand>
</feature>
<dbReference type="PANTHER" id="PTHR20854">
    <property type="entry name" value="INOSITOL MONOPHOSPHATASE"/>
    <property type="match status" value="1"/>
</dbReference>
<keyword evidence="9" id="KW-1185">Reference proteome</keyword>
<dbReference type="PANTHER" id="PTHR20854:SF4">
    <property type="entry name" value="INOSITOL-1-MONOPHOSPHATASE-RELATED"/>
    <property type="match status" value="1"/>
</dbReference>
<evidence type="ECO:0000256" key="5">
    <source>
        <dbReference type="ARBA" id="ARBA00022801"/>
    </source>
</evidence>
<dbReference type="InterPro" id="IPR020583">
    <property type="entry name" value="Inositol_monoP_metal-BS"/>
</dbReference>
<dbReference type="PRINTS" id="PR00377">
    <property type="entry name" value="IMPHPHTASES"/>
</dbReference>
<dbReference type="CDD" id="cd01637">
    <property type="entry name" value="IMPase_like"/>
    <property type="match status" value="1"/>
</dbReference>
<dbReference type="GO" id="GO:0046854">
    <property type="term" value="P:phosphatidylinositol phosphate biosynthetic process"/>
    <property type="evidence" value="ECO:0007669"/>
    <property type="project" value="InterPro"/>
</dbReference>
<evidence type="ECO:0000256" key="2">
    <source>
        <dbReference type="ARBA" id="ARBA00001946"/>
    </source>
</evidence>
<organism evidence="8 9">
    <name type="scientific">Natronobacillus azotifigens</name>
    <dbReference type="NCBI Taxonomy" id="472978"/>
    <lineage>
        <taxon>Bacteria</taxon>
        <taxon>Bacillati</taxon>
        <taxon>Bacillota</taxon>
        <taxon>Bacilli</taxon>
        <taxon>Bacillales</taxon>
        <taxon>Bacillaceae</taxon>
        <taxon>Natronobacillus</taxon>
    </lineage>
</organism>
<feature type="binding site" evidence="7">
    <location>
        <position position="92"/>
    </location>
    <ligand>
        <name>Mg(2+)</name>
        <dbReference type="ChEBI" id="CHEBI:18420"/>
        <label>1</label>
        <note>catalytic</note>
    </ligand>
</feature>
<gene>
    <name evidence="8" type="ORF">OWO01_12195</name>
</gene>
<evidence type="ECO:0000256" key="3">
    <source>
        <dbReference type="ARBA" id="ARBA00013106"/>
    </source>
</evidence>
<dbReference type="Gene3D" id="3.40.190.80">
    <property type="match status" value="1"/>
</dbReference>
<evidence type="ECO:0000256" key="6">
    <source>
        <dbReference type="ARBA" id="ARBA00022842"/>
    </source>
</evidence>
<dbReference type="InterPro" id="IPR000760">
    <property type="entry name" value="Inositol_monophosphatase-like"/>
</dbReference>
<proteinExistence type="predicted"/>
<evidence type="ECO:0000313" key="8">
    <source>
        <dbReference type="EMBL" id="MCZ0703973.1"/>
    </source>
</evidence>
<keyword evidence="6 7" id="KW-0460">Magnesium</keyword>
<keyword evidence="5" id="KW-0378">Hydrolase</keyword>
<accession>A0A9J6REV4</accession>
<evidence type="ECO:0000313" key="9">
    <source>
        <dbReference type="Proteomes" id="UP001084197"/>
    </source>
</evidence>
<dbReference type="Pfam" id="PF00459">
    <property type="entry name" value="Inositol_P"/>
    <property type="match status" value="1"/>
</dbReference>
<feature type="binding site" evidence="7">
    <location>
        <position position="91"/>
    </location>
    <ligand>
        <name>Mg(2+)</name>
        <dbReference type="ChEBI" id="CHEBI:18420"/>
        <label>1</label>
        <note>catalytic</note>
    </ligand>
</feature>
<dbReference type="PROSITE" id="PS00629">
    <property type="entry name" value="IMP_1"/>
    <property type="match status" value="1"/>
</dbReference>
<dbReference type="GO" id="GO:0007165">
    <property type="term" value="P:signal transduction"/>
    <property type="evidence" value="ECO:0007669"/>
    <property type="project" value="TreeGrafter"/>
</dbReference>
<dbReference type="GO" id="GO:0008934">
    <property type="term" value="F:inositol monophosphate 1-phosphatase activity"/>
    <property type="evidence" value="ECO:0007669"/>
    <property type="project" value="TreeGrafter"/>
</dbReference>
<dbReference type="EMBL" id="JAPRAT010000025">
    <property type="protein sequence ID" value="MCZ0703973.1"/>
    <property type="molecule type" value="Genomic_DNA"/>
</dbReference>
<dbReference type="Proteomes" id="UP001084197">
    <property type="component" value="Unassembled WGS sequence"/>
</dbReference>
<dbReference type="InterPro" id="IPR020550">
    <property type="entry name" value="Inositol_monophosphatase_CS"/>
</dbReference>
<name>A0A9J6REV4_9BACI</name>
<dbReference type="GO" id="GO:0006020">
    <property type="term" value="P:inositol metabolic process"/>
    <property type="evidence" value="ECO:0007669"/>
    <property type="project" value="TreeGrafter"/>
</dbReference>
<comment type="caution">
    <text evidence="8">The sequence shown here is derived from an EMBL/GenBank/DDBJ whole genome shotgun (WGS) entry which is preliminary data.</text>
</comment>
<comment type="catalytic activity">
    <reaction evidence="1">
        <text>a myo-inositol phosphate + H2O = myo-inositol + phosphate</text>
        <dbReference type="Rhea" id="RHEA:24056"/>
        <dbReference type="ChEBI" id="CHEBI:15377"/>
        <dbReference type="ChEBI" id="CHEBI:17268"/>
        <dbReference type="ChEBI" id="CHEBI:43474"/>
        <dbReference type="ChEBI" id="CHEBI:84139"/>
        <dbReference type="EC" id="3.1.3.25"/>
    </reaction>
</comment>
<dbReference type="FunFam" id="3.30.540.10:FF:000003">
    <property type="entry name" value="Inositol-1-monophosphatase"/>
    <property type="match status" value="1"/>
</dbReference>
<comment type="cofactor">
    <cofactor evidence="2 7">
        <name>Mg(2+)</name>
        <dbReference type="ChEBI" id="CHEBI:18420"/>
    </cofactor>
</comment>
<feature type="binding site" evidence="7">
    <location>
        <position position="71"/>
    </location>
    <ligand>
        <name>Mg(2+)</name>
        <dbReference type="ChEBI" id="CHEBI:18420"/>
        <label>1</label>
        <note>catalytic</note>
    </ligand>
</feature>
<dbReference type="RefSeq" id="WP_268780738.1">
    <property type="nucleotide sequence ID" value="NZ_JAPRAT010000025.1"/>
</dbReference>
<evidence type="ECO:0000256" key="1">
    <source>
        <dbReference type="ARBA" id="ARBA00001033"/>
    </source>
</evidence>
<feature type="binding site" evidence="7">
    <location>
        <position position="217"/>
    </location>
    <ligand>
        <name>Mg(2+)</name>
        <dbReference type="ChEBI" id="CHEBI:18420"/>
        <label>1</label>
        <note>catalytic</note>
    </ligand>
</feature>
<dbReference type="Gene3D" id="3.30.540.10">
    <property type="entry name" value="Fructose-1,6-Bisphosphatase, subunit A, domain 1"/>
    <property type="match status" value="1"/>
</dbReference>
<evidence type="ECO:0000256" key="7">
    <source>
        <dbReference type="PIRSR" id="PIRSR600760-2"/>
    </source>
</evidence>
<keyword evidence="4 7" id="KW-0479">Metal-binding</keyword>
<sequence length="267" mass="29949">MKNFDRYTVFEQAKQWVYEAGEIIRASIDKKLTVDTKSNPNDLVTEMDKKIEKYFADEIRSTYPTHRILAEEGYGDELKGLEGIVWIIDPIDGTMNFVHQKRNFAISVAIYQEGIGEIGLIYDVMANVLYHAIRGEGAFKDAVRLQPLTQDLKLSESILLINSIWCAENSKVNEKKIQELTSLVRGTRAYGSAALEFASVAEGIIDGYLSMQLQPWDFAAGVILVNEVGGVTLHASGRPLNLLGSNPIFTGNQQIKDEIIEKYIELK</sequence>
<dbReference type="AlphaFoldDB" id="A0A9J6REV4"/>
<dbReference type="EC" id="3.1.3.25" evidence="3"/>
<dbReference type="SUPFAM" id="SSF56655">
    <property type="entry name" value="Carbohydrate phosphatase"/>
    <property type="match status" value="1"/>
</dbReference>
<reference evidence="8" key="1">
    <citation type="submission" date="2022-11" db="EMBL/GenBank/DDBJ databases">
        <title>WGS of Natronobacillus azotifigens 24KS-1, an anaerobic diazotrophic haloalkaliphile from soda-rich habitats.</title>
        <authorList>
            <person name="Sorokin D.Y."/>
            <person name="Merkel A.Y."/>
        </authorList>
    </citation>
    <scope>NUCLEOTIDE SEQUENCE</scope>
    <source>
        <strain evidence="8">24KS-1</strain>
    </source>
</reference>
<evidence type="ECO:0000256" key="4">
    <source>
        <dbReference type="ARBA" id="ARBA00022723"/>
    </source>
</evidence>
<dbReference type="PROSITE" id="PS00630">
    <property type="entry name" value="IMP_2"/>
    <property type="match status" value="1"/>
</dbReference>
<dbReference type="GO" id="GO:0046872">
    <property type="term" value="F:metal ion binding"/>
    <property type="evidence" value="ECO:0007669"/>
    <property type="project" value="UniProtKB-KW"/>
</dbReference>
<protein>
    <recommendedName>
        <fullName evidence="3">inositol-phosphate phosphatase</fullName>
        <ecNumber evidence="3">3.1.3.25</ecNumber>
    </recommendedName>
</protein>